<dbReference type="AlphaFoldDB" id="A0A512RP25"/>
<sequence length="350" mass="39496">MTMRIAHVIFSLQTGGAEHMLVDIINEQVSQAEVALFVLNNEVNPEIVGRLNSAVRCRTFGRREGSRNPVPVALFNAALLRGKFDVIHCHNLNMAALLLPSLRRKAMLTVHDTISTPENLTRYNRCFAISYAVRDSVQTHAFTHCRVIQNGVNFNEIAERRVIPLRTGNFRILQAGRLRHKKKGQHVSIEALRILNERGIHDVEIDFIGEGPSCSYLQKLAEELGVSSHVRFLGCKDRAYVYNNIQCYDLMVQPSVYEGFGLTIVEAMAAKVPVLASAIEGPMEVLDSGRYGFLFEKESAPDMADKIIHIMGIAPEAMRASVDKAYDYALERFSVKRTARDYLEEYRRKD</sequence>
<dbReference type="Gene3D" id="3.40.50.2000">
    <property type="entry name" value="Glycogen Phosphorylase B"/>
    <property type="match status" value="2"/>
</dbReference>
<reference evidence="3 4" key="1">
    <citation type="submission" date="2019-07" db="EMBL/GenBank/DDBJ databases">
        <title>Whole genome shotgun sequence of Chitinophaga cymbidii NBRC 109752.</title>
        <authorList>
            <person name="Hosoyama A."/>
            <person name="Uohara A."/>
            <person name="Ohji S."/>
            <person name="Ichikawa N."/>
        </authorList>
    </citation>
    <scope>NUCLEOTIDE SEQUENCE [LARGE SCALE GENOMIC DNA]</scope>
    <source>
        <strain evidence="3 4">NBRC 109752</strain>
    </source>
</reference>
<dbReference type="GO" id="GO:0016757">
    <property type="term" value="F:glycosyltransferase activity"/>
    <property type="evidence" value="ECO:0007669"/>
    <property type="project" value="InterPro"/>
</dbReference>
<dbReference type="Pfam" id="PF00534">
    <property type="entry name" value="Glycos_transf_1"/>
    <property type="match status" value="1"/>
</dbReference>
<proteinExistence type="predicted"/>
<evidence type="ECO:0000259" key="1">
    <source>
        <dbReference type="Pfam" id="PF00534"/>
    </source>
</evidence>
<dbReference type="Proteomes" id="UP000321436">
    <property type="component" value="Unassembled WGS sequence"/>
</dbReference>
<dbReference type="PANTHER" id="PTHR12526">
    <property type="entry name" value="GLYCOSYLTRANSFERASE"/>
    <property type="match status" value="1"/>
</dbReference>
<dbReference type="InterPro" id="IPR001296">
    <property type="entry name" value="Glyco_trans_1"/>
</dbReference>
<dbReference type="EMBL" id="BKAU01000004">
    <property type="protein sequence ID" value="GEP97450.1"/>
    <property type="molecule type" value="Genomic_DNA"/>
</dbReference>
<keyword evidence="3" id="KW-0808">Transferase</keyword>
<dbReference type="Pfam" id="PF13439">
    <property type="entry name" value="Glyco_transf_4"/>
    <property type="match status" value="1"/>
</dbReference>
<name>A0A512RP25_9BACT</name>
<dbReference type="CDD" id="cd03811">
    <property type="entry name" value="GT4_GT28_WabH-like"/>
    <property type="match status" value="1"/>
</dbReference>
<protein>
    <submittedName>
        <fullName evidence="3">Glycosyl transferase family 1</fullName>
    </submittedName>
</protein>
<dbReference type="SUPFAM" id="SSF53756">
    <property type="entry name" value="UDP-Glycosyltransferase/glycogen phosphorylase"/>
    <property type="match status" value="1"/>
</dbReference>
<dbReference type="InterPro" id="IPR028098">
    <property type="entry name" value="Glyco_trans_4-like_N"/>
</dbReference>
<evidence type="ECO:0000259" key="2">
    <source>
        <dbReference type="Pfam" id="PF13439"/>
    </source>
</evidence>
<comment type="caution">
    <text evidence="3">The sequence shown here is derived from an EMBL/GenBank/DDBJ whole genome shotgun (WGS) entry which is preliminary data.</text>
</comment>
<evidence type="ECO:0000313" key="4">
    <source>
        <dbReference type="Proteomes" id="UP000321436"/>
    </source>
</evidence>
<accession>A0A512RP25</accession>
<feature type="domain" description="Glycosyltransferase subfamily 4-like N-terminal" evidence="2">
    <location>
        <begin position="15"/>
        <end position="154"/>
    </location>
</feature>
<keyword evidence="4" id="KW-1185">Reference proteome</keyword>
<feature type="domain" description="Glycosyl transferase family 1" evidence="1">
    <location>
        <begin position="159"/>
        <end position="312"/>
    </location>
</feature>
<evidence type="ECO:0000313" key="3">
    <source>
        <dbReference type="EMBL" id="GEP97450.1"/>
    </source>
</evidence>
<gene>
    <name evidence="3" type="ORF">CCY01nite_37100</name>
</gene>
<organism evidence="3 4">
    <name type="scientific">Chitinophaga cymbidii</name>
    <dbReference type="NCBI Taxonomy" id="1096750"/>
    <lineage>
        <taxon>Bacteria</taxon>
        <taxon>Pseudomonadati</taxon>
        <taxon>Bacteroidota</taxon>
        <taxon>Chitinophagia</taxon>
        <taxon>Chitinophagales</taxon>
        <taxon>Chitinophagaceae</taxon>
        <taxon>Chitinophaga</taxon>
    </lineage>
</organism>